<proteinExistence type="predicted"/>
<sequence>MSGCDCRPPRSLRVSDENVVEEDVESVRLRCRNCGGKAGWLPLSLASSFGVSEEFLRKAAEPGVGEWTLHIDADIADKFRGSMMDIDPDRYQEE</sequence>
<accession>A0A151A7Q6</accession>
<name>A0A151A7Q6_9EURY</name>
<gene>
    <name evidence="1" type="ORF">HAPAU_41910</name>
</gene>
<keyword evidence="2" id="KW-1185">Reference proteome</keyword>
<dbReference type="Proteomes" id="UP000075321">
    <property type="component" value="Unassembled WGS sequence"/>
</dbReference>
<protein>
    <submittedName>
        <fullName evidence="1">Uncharacterized protein</fullName>
    </submittedName>
</protein>
<organism evidence="1 2">
    <name type="scientific">Halalkalicoccus paucihalophilus</name>
    <dbReference type="NCBI Taxonomy" id="1008153"/>
    <lineage>
        <taxon>Archaea</taxon>
        <taxon>Methanobacteriati</taxon>
        <taxon>Methanobacteriota</taxon>
        <taxon>Stenosarchaea group</taxon>
        <taxon>Halobacteria</taxon>
        <taxon>Halobacteriales</taxon>
        <taxon>Halococcaceae</taxon>
        <taxon>Halalkalicoccus</taxon>
    </lineage>
</organism>
<dbReference type="AlphaFoldDB" id="A0A151A7Q6"/>
<reference evidence="1 2" key="1">
    <citation type="submission" date="2016-02" db="EMBL/GenBank/DDBJ databases">
        <title>Genome sequence of Halalkalicoccus paucihalophilus DSM 24557.</title>
        <authorList>
            <person name="Poehlein A."/>
            <person name="Daniel R."/>
        </authorList>
    </citation>
    <scope>NUCLEOTIDE SEQUENCE [LARGE SCALE GENOMIC DNA]</scope>
    <source>
        <strain evidence="1 2">DSM 24557</strain>
    </source>
</reference>
<dbReference type="EMBL" id="LTAZ01000023">
    <property type="protein sequence ID" value="KYH23711.1"/>
    <property type="molecule type" value="Genomic_DNA"/>
</dbReference>
<evidence type="ECO:0000313" key="2">
    <source>
        <dbReference type="Proteomes" id="UP000075321"/>
    </source>
</evidence>
<dbReference type="PATRIC" id="fig|1008153.3.peg.4498"/>
<evidence type="ECO:0000313" key="1">
    <source>
        <dbReference type="EMBL" id="KYH23711.1"/>
    </source>
</evidence>
<comment type="caution">
    <text evidence="1">The sequence shown here is derived from an EMBL/GenBank/DDBJ whole genome shotgun (WGS) entry which is preliminary data.</text>
</comment>